<gene>
    <name evidence="8" type="ORF">JRO89_XS10G0125500</name>
</gene>
<organism evidence="8 9">
    <name type="scientific">Xanthoceras sorbifolium</name>
    <dbReference type="NCBI Taxonomy" id="99658"/>
    <lineage>
        <taxon>Eukaryota</taxon>
        <taxon>Viridiplantae</taxon>
        <taxon>Streptophyta</taxon>
        <taxon>Embryophyta</taxon>
        <taxon>Tracheophyta</taxon>
        <taxon>Spermatophyta</taxon>
        <taxon>Magnoliopsida</taxon>
        <taxon>eudicotyledons</taxon>
        <taxon>Gunneridae</taxon>
        <taxon>Pentapetalae</taxon>
        <taxon>rosids</taxon>
        <taxon>malvids</taxon>
        <taxon>Sapindales</taxon>
        <taxon>Sapindaceae</taxon>
        <taxon>Xanthoceroideae</taxon>
        <taxon>Xanthoceras</taxon>
    </lineage>
</organism>
<feature type="domain" description="Peptidase S8/S53" evidence="7">
    <location>
        <begin position="22"/>
        <end position="105"/>
    </location>
</feature>
<dbReference type="InterPro" id="IPR045051">
    <property type="entry name" value="SBT"/>
</dbReference>
<dbReference type="Pfam" id="PF00082">
    <property type="entry name" value="Peptidase_S8"/>
    <property type="match status" value="1"/>
</dbReference>
<dbReference type="PANTHER" id="PTHR10795">
    <property type="entry name" value="PROPROTEIN CONVERTASE SUBTILISIN/KEXIN"/>
    <property type="match status" value="1"/>
</dbReference>
<dbReference type="InterPro" id="IPR000209">
    <property type="entry name" value="Peptidase_S8/S53_dom"/>
</dbReference>
<evidence type="ECO:0000256" key="6">
    <source>
        <dbReference type="PROSITE-ProRule" id="PRU01240"/>
    </source>
</evidence>
<keyword evidence="9" id="KW-1185">Reference proteome</keyword>
<dbReference type="Gene3D" id="3.50.30.30">
    <property type="match status" value="1"/>
</dbReference>
<comment type="caution">
    <text evidence="8">The sequence shown here is derived from an EMBL/GenBank/DDBJ whole genome shotgun (WGS) entry which is preliminary data.</text>
</comment>
<keyword evidence="5" id="KW-0720">Serine protease</keyword>
<keyword evidence="3" id="KW-0732">Signal</keyword>
<dbReference type="EMBL" id="JAFEMO010000010">
    <property type="protein sequence ID" value="KAH7560849.1"/>
    <property type="molecule type" value="Genomic_DNA"/>
</dbReference>
<sequence>MKSPLVKLSPSRTLVGKPLLAKVALFSSRGPNSIAPAILKPDIAAPGVNILAATSPLSRLSDNGYAMFSGTSMSTPHVSGIVALLKALHPNWSPAAIKSALVTTGAATFIFTSYKFQHFFYFLLPTKP</sequence>
<evidence type="ECO:0000256" key="4">
    <source>
        <dbReference type="ARBA" id="ARBA00022801"/>
    </source>
</evidence>
<dbReference type="PROSITE" id="PS51892">
    <property type="entry name" value="SUBTILASE"/>
    <property type="match status" value="1"/>
</dbReference>
<dbReference type="InterPro" id="IPR023828">
    <property type="entry name" value="Peptidase_S8_Ser-AS"/>
</dbReference>
<evidence type="ECO:0000313" key="9">
    <source>
        <dbReference type="Proteomes" id="UP000827721"/>
    </source>
</evidence>
<evidence type="ECO:0000256" key="1">
    <source>
        <dbReference type="ARBA" id="ARBA00011073"/>
    </source>
</evidence>
<dbReference type="PROSITE" id="PS00138">
    <property type="entry name" value="SUBTILASE_SER"/>
    <property type="match status" value="1"/>
</dbReference>
<evidence type="ECO:0000256" key="3">
    <source>
        <dbReference type="ARBA" id="ARBA00022729"/>
    </source>
</evidence>
<evidence type="ECO:0000256" key="5">
    <source>
        <dbReference type="ARBA" id="ARBA00022825"/>
    </source>
</evidence>
<reference evidence="8 9" key="1">
    <citation type="submission" date="2021-02" db="EMBL/GenBank/DDBJ databases">
        <title>Plant Genome Project.</title>
        <authorList>
            <person name="Zhang R.-G."/>
        </authorList>
    </citation>
    <scope>NUCLEOTIDE SEQUENCE [LARGE SCALE GENOMIC DNA]</scope>
    <source>
        <tissue evidence="8">Leaves</tissue>
    </source>
</reference>
<dbReference type="InterPro" id="IPR036852">
    <property type="entry name" value="Peptidase_S8/S53_dom_sf"/>
</dbReference>
<comment type="caution">
    <text evidence="6">Lacks conserved residue(s) required for the propagation of feature annotation.</text>
</comment>
<protein>
    <recommendedName>
        <fullName evidence="7">Peptidase S8/S53 domain-containing protein</fullName>
    </recommendedName>
</protein>
<proteinExistence type="inferred from homology"/>
<comment type="similarity">
    <text evidence="1 6">Belongs to the peptidase S8 family.</text>
</comment>
<name>A0ABQ8HIJ0_9ROSI</name>
<dbReference type="Proteomes" id="UP000827721">
    <property type="component" value="Unassembled WGS sequence"/>
</dbReference>
<evidence type="ECO:0000256" key="2">
    <source>
        <dbReference type="ARBA" id="ARBA00022670"/>
    </source>
</evidence>
<evidence type="ECO:0000259" key="7">
    <source>
        <dbReference type="Pfam" id="PF00082"/>
    </source>
</evidence>
<accession>A0ABQ8HIJ0</accession>
<keyword evidence="4" id="KW-0378">Hydrolase</keyword>
<dbReference type="SUPFAM" id="SSF52743">
    <property type="entry name" value="Subtilisin-like"/>
    <property type="match status" value="1"/>
</dbReference>
<keyword evidence="2" id="KW-0645">Protease</keyword>
<evidence type="ECO:0000313" key="8">
    <source>
        <dbReference type="EMBL" id="KAH7560849.1"/>
    </source>
</evidence>
<dbReference type="Gene3D" id="3.40.50.200">
    <property type="entry name" value="Peptidase S8/S53 domain"/>
    <property type="match status" value="1"/>
</dbReference>